<feature type="transmembrane region" description="Helical" evidence="1">
    <location>
        <begin position="7"/>
        <end position="33"/>
    </location>
</feature>
<dbReference type="NCBIfam" id="NF008741">
    <property type="entry name" value="PRK11770.1-3"/>
    <property type="match status" value="1"/>
</dbReference>
<dbReference type="InterPro" id="IPR005185">
    <property type="entry name" value="YccF"/>
</dbReference>
<evidence type="ECO:0000259" key="2">
    <source>
        <dbReference type="Pfam" id="PF03733"/>
    </source>
</evidence>
<evidence type="ECO:0000313" key="4">
    <source>
        <dbReference type="Proteomes" id="UP000006512"/>
    </source>
</evidence>
<keyword evidence="1" id="KW-1003">Cell membrane</keyword>
<name>F4QNM9_9CAUL</name>
<evidence type="ECO:0000313" key="3">
    <source>
        <dbReference type="EMBL" id="EGF90937.1"/>
    </source>
</evidence>
<dbReference type="NCBIfam" id="NF008740">
    <property type="entry name" value="PRK11770.1-2"/>
    <property type="match status" value="1"/>
</dbReference>
<feature type="domain" description="Inner membrane component" evidence="2">
    <location>
        <begin position="4"/>
        <end position="54"/>
    </location>
</feature>
<dbReference type="InterPro" id="IPR031308">
    <property type="entry name" value="UCP028777"/>
</dbReference>
<accession>F4QNM9</accession>
<protein>
    <recommendedName>
        <fullName evidence="1">Inner membrane protein YccF</fullName>
    </recommendedName>
</protein>
<dbReference type="OrthoDB" id="3238663at2"/>
<dbReference type="GO" id="GO:0005886">
    <property type="term" value="C:plasma membrane"/>
    <property type="evidence" value="ECO:0007669"/>
    <property type="project" value="UniProtKB-SubCell"/>
</dbReference>
<dbReference type="PANTHER" id="PTHR42903">
    <property type="entry name" value="INNER MEMBRANE PROTEIN YCCF"/>
    <property type="match status" value="1"/>
</dbReference>
<keyword evidence="1" id="KW-0997">Cell inner membrane</keyword>
<dbReference type="AlphaFoldDB" id="F4QNM9"/>
<reference evidence="4" key="1">
    <citation type="submission" date="2011-03" db="EMBL/GenBank/DDBJ databases">
        <title>Draft genome sequence of Brevundimonas diminuta.</title>
        <authorList>
            <person name="Brown P.J.B."/>
            <person name="Buechlein A."/>
            <person name="Hemmerich C."/>
            <person name="Brun Y.V."/>
        </authorList>
    </citation>
    <scope>NUCLEOTIDE SEQUENCE [LARGE SCALE GENOMIC DNA]</scope>
    <source>
        <strain evidence="4">C19</strain>
    </source>
</reference>
<keyword evidence="1" id="KW-0812">Transmembrane</keyword>
<dbReference type="Proteomes" id="UP000006512">
    <property type="component" value="Unassembled WGS sequence"/>
</dbReference>
<dbReference type="eggNOG" id="COG3304">
    <property type="taxonomic scope" value="Bacteria"/>
</dbReference>
<dbReference type="InterPro" id="IPR052937">
    <property type="entry name" value="Inner_membrane_protein"/>
</dbReference>
<gene>
    <name evidence="3" type="ORF">ABI_23490</name>
</gene>
<dbReference type="HOGENOM" id="CLU_120384_2_0_5"/>
<evidence type="ECO:0000256" key="1">
    <source>
        <dbReference type="PIRNR" id="PIRNR028777"/>
    </source>
</evidence>
<dbReference type="EMBL" id="GL883078">
    <property type="protein sequence ID" value="EGF90937.1"/>
    <property type="molecule type" value="Genomic_DNA"/>
</dbReference>
<sequence length="132" mass="14379">MTFILNILWLIFGGFISGCLWLLGGAILALTIVGLPWTFAAWRIAGFVFWPFGREIVDRSEYDGQPDIGTGCLGVGLNIIWFIFAGWYIALSHILIAIAEAVTIIGIPFAFKDVQLAALALAPIGKKIVDKP</sequence>
<keyword evidence="1" id="KW-0472">Membrane</keyword>
<dbReference type="PANTHER" id="PTHR42903:SF1">
    <property type="entry name" value="INNER MEMBRANE PROTEIN YCCF"/>
    <property type="match status" value="1"/>
</dbReference>
<dbReference type="RefSeq" id="WP_006273119.1">
    <property type="nucleotide sequence ID" value="NZ_GL883078.1"/>
</dbReference>
<proteinExistence type="predicted"/>
<comment type="subcellular location">
    <subcellularLocation>
        <location evidence="1">Cell inner membrane</location>
        <topology evidence="1">Multi-pass membrane protein</topology>
    </subcellularLocation>
</comment>
<dbReference type="Pfam" id="PF03733">
    <property type="entry name" value="YccF"/>
    <property type="match status" value="2"/>
</dbReference>
<keyword evidence="4" id="KW-1185">Reference proteome</keyword>
<organism evidence="3 4">
    <name type="scientific">Asticcacaulis biprosthecium C19</name>
    <dbReference type="NCBI Taxonomy" id="715226"/>
    <lineage>
        <taxon>Bacteria</taxon>
        <taxon>Pseudomonadati</taxon>
        <taxon>Pseudomonadota</taxon>
        <taxon>Alphaproteobacteria</taxon>
        <taxon>Caulobacterales</taxon>
        <taxon>Caulobacteraceae</taxon>
        <taxon>Asticcacaulis</taxon>
    </lineage>
</organism>
<feature type="transmembrane region" description="Helical" evidence="1">
    <location>
        <begin position="69"/>
        <end position="88"/>
    </location>
</feature>
<feature type="transmembrane region" description="Helical" evidence="1">
    <location>
        <begin position="39"/>
        <end position="57"/>
    </location>
</feature>
<keyword evidence="1" id="KW-1133">Transmembrane helix</keyword>
<feature type="transmembrane region" description="Helical" evidence="1">
    <location>
        <begin position="94"/>
        <end position="111"/>
    </location>
</feature>
<feature type="domain" description="Inner membrane component" evidence="2">
    <location>
        <begin position="77"/>
        <end position="126"/>
    </location>
</feature>
<dbReference type="PIRSF" id="PIRSF028777">
    <property type="entry name" value="UCP028777"/>
    <property type="match status" value="1"/>
</dbReference>